<evidence type="ECO:0000259" key="3">
    <source>
        <dbReference type="Pfam" id="PF17884"/>
    </source>
</evidence>
<evidence type="ECO:0000313" key="5">
    <source>
        <dbReference type="EMBL" id="SEV84720.1"/>
    </source>
</evidence>
<reference evidence="4 7" key="1">
    <citation type="submission" date="2016-04" db="EMBL/GenBank/DDBJ databases">
        <title>Complete genome sequence of Thermococcus thioreducens type strain OGL-20P.</title>
        <authorList>
            <person name="Oger P.M."/>
        </authorList>
    </citation>
    <scope>NUCLEOTIDE SEQUENCE [LARGE SCALE GENOMIC DNA]</scope>
    <source>
        <strain evidence="4 7">OGL-20P</strain>
    </source>
</reference>
<dbReference type="InterPro" id="IPR036511">
    <property type="entry name" value="TGT-like_sf"/>
</dbReference>
<dbReference type="AlphaFoldDB" id="A0A1I0MAD2"/>
<dbReference type="PANTHER" id="PTHR46499">
    <property type="entry name" value="QUEUINE TRNA-RIBOSYLTRANSFERASE"/>
    <property type="match status" value="1"/>
</dbReference>
<organism evidence="5 6">
    <name type="scientific">Thermococcus thioreducens</name>
    <dbReference type="NCBI Taxonomy" id="277988"/>
    <lineage>
        <taxon>Archaea</taxon>
        <taxon>Methanobacteriati</taxon>
        <taxon>Methanobacteriota</taxon>
        <taxon>Thermococci</taxon>
        <taxon>Thermococcales</taxon>
        <taxon>Thermococcaceae</taxon>
        <taxon>Thermococcus</taxon>
    </lineage>
</organism>
<evidence type="ECO:0000313" key="4">
    <source>
        <dbReference type="EMBL" id="ASJ12823.1"/>
    </source>
</evidence>
<name>A0A1I0MAD2_9EURY</name>
<dbReference type="GO" id="GO:0002099">
    <property type="term" value="P:tRNA wobble guanine modification"/>
    <property type="evidence" value="ECO:0007669"/>
    <property type="project" value="TreeGrafter"/>
</dbReference>
<dbReference type="OrthoDB" id="6871at2157"/>
<dbReference type="EMBL" id="FOIW01000001">
    <property type="protein sequence ID" value="SEV84720.1"/>
    <property type="molecule type" value="Genomic_DNA"/>
</dbReference>
<dbReference type="RefSeq" id="WP_074631156.1">
    <property type="nucleotide sequence ID" value="NZ_CP015105.1"/>
</dbReference>
<dbReference type="NCBIfam" id="TIGR00449">
    <property type="entry name" value="tgt_general"/>
    <property type="match status" value="1"/>
</dbReference>
<evidence type="ECO:0000256" key="1">
    <source>
        <dbReference type="ARBA" id="ARBA00022694"/>
    </source>
</evidence>
<accession>A0A1I0MAD2</accession>
<keyword evidence="7" id="KW-1185">Reference proteome</keyword>
<dbReference type="SUPFAM" id="SSF51713">
    <property type="entry name" value="tRNA-guanine transglycosylase"/>
    <property type="match status" value="1"/>
</dbReference>
<dbReference type="SUPFAM" id="SSF52141">
    <property type="entry name" value="Uracil-DNA glycosylase-like"/>
    <property type="match status" value="1"/>
</dbReference>
<dbReference type="InterPro" id="IPR036895">
    <property type="entry name" value="Uracil-DNA_glycosylase-like_sf"/>
</dbReference>
<dbReference type="Gene3D" id="3.20.20.105">
    <property type="entry name" value="Queuine tRNA-ribosyltransferase-like"/>
    <property type="match status" value="1"/>
</dbReference>
<feature type="domain" description="DUF5591" evidence="3">
    <location>
        <begin position="445"/>
        <end position="570"/>
    </location>
</feature>
<dbReference type="GO" id="GO:0005737">
    <property type="term" value="C:cytoplasm"/>
    <property type="evidence" value="ECO:0007669"/>
    <property type="project" value="TreeGrafter"/>
</dbReference>
<dbReference type="InterPro" id="IPR050076">
    <property type="entry name" value="ArchSynthase1/Queuine_TRR"/>
</dbReference>
<gene>
    <name evidence="4" type="ORF">A3L14_07970</name>
    <name evidence="5" type="ORF">SAMN05216170_0351</name>
</gene>
<dbReference type="Pfam" id="PF17884">
    <property type="entry name" value="DUF5591"/>
    <property type="match status" value="1"/>
</dbReference>
<dbReference type="EMBL" id="CP015105">
    <property type="protein sequence ID" value="ASJ12823.1"/>
    <property type="molecule type" value="Genomic_DNA"/>
</dbReference>
<dbReference type="Proteomes" id="UP000182125">
    <property type="component" value="Unassembled WGS sequence"/>
</dbReference>
<dbReference type="InterPro" id="IPR002616">
    <property type="entry name" value="tRNA_ribo_trans-like"/>
</dbReference>
<evidence type="ECO:0000259" key="2">
    <source>
        <dbReference type="Pfam" id="PF01702"/>
    </source>
</evidence>
<dbReference type="InterPro" id="IPR040777">
    <property type="entry name" value="DUF5591"/>
</dbReference>
<feature type="domain" description="tRNA-guanine(15) transglycosylase-like" evidence="2">
    <location>
        <begin position="64"/>
        <end position="367"/>
    </location>
</feature>
<proteinExistence type="predicted"/>
<dbReference type="GeneID" id="33334352"/>
<dbReference type="KEGG" id="ttd:A3L14_07970"/>
<evidence type="ECO:0000313" key="7">
    <source>
        <dbReference type="Proteomes" id="UP000250136"/>
    </source>
</evidence>
<dbReference type="Gene3D" id="3.40.50.10630">
    <property type="entry name" value="Uracil-DNA glycosylase-like"/>
    <property type="match status" value="1"/>
</dbReference>
<dbReference type="Pfam" id="PF01702">
    <property type="entry name" value="TGT"/>
    <property type="match status" value="1"/>
</dbReference>
<dbReference type="PANTHER" id="PTHR46499:SF1">
    <property type="entry name" value="QUEUINE TRNA-RIBOSYLTRANSFERASE"/>
    <property type="match status" value="1"/>
</dbReference>
<dbReference type="Proteomes" id="UP000250136">
    <property type="component" value="Chromosome"/>
</dbReference>
<keyword evidence="1" id="KW-0819">tRNA processing</keyword>
<protein>
    <submittedName>
        <fullName evidence="5">tRNA-guanine family transglycosylase</fullName>
    </submittedName>
</protein>
<reference evidence="5 6" key="2">
    <citation type="submission" date="2016-10" db="EMBL/GenBank/DDBJ databases">
        <authorList>
            <person name="de Groot N.N."/>
        </authorList>
    </citation>
    <scope>NUCLEOTIDE SEQUENCE [LARGE SCALE GENOMIC DNA]</scope>
    <source>
        <strain evidence="5 6">OGL-20</strain>
    </source>
</reference>
<sequence length="611" mass="70703">MSARPRSLQEFTFFPVVNFMTGPPGVLRNGGIWKSIKRGIIHELKLPAIMTQVLHFVDFNLNEKSFNEWFKDGKTLKDWIIQENPTYSPILFADSGGFKLLYNREYDLSKYQLKATPESVLDLQLKLGADYVASLDYPIPPGLNKEETNERMEKSIMNAVRLMELVYDSHDVDVFPYLAVHGRSYEEIQYYVKRLFNLLEETGFNEYSHYPFGLAIGSMVPIKNHYELIVEIIKALKDTLIEINSDPEKIPIHVFGISGRITPFMYYLGVNSFDSNTYVKAAQNLQFFVSYTQKKKFYMITNRDLDLCPFCNCIRGRNLQKAKKILKSKSYSRYSLHGKEVIKSDIYGIIALHNLSVQLNLIGELKKYNPKSREFKEWLVGYANSDNKLLKVVAKLSTIDEDFIDIATKFKLKLPKLPKGQFYARRISLKRDPTKFDITKTPYSVPPEKRVILILSCTPEKPYSKSTTHKLIFRYLQEHGVNIKKIEKVTLSGMYGPVPQNFEKETSILEYDFVLSSRTPEEQVSLVSTRLKEFLENHARDKWVVAYIGSGAYRKIIQRVQKELKGNISIILLPDESQLRRRVNSEVRKKTHLRTLVATLEKLLNTGTEPF</sequence>
<evidence type="ECO:0000313" key="6">
    <source>
        <dbReference type="Proteomes" id="UP000182125"/>
    </source>
</evidence>